<evidence type="ECO:0000313" key="1">
    <source>
        <dbReference type="EMBL" id="CCJ28589.1"/>
    </source>
</evidence>
<dbReference type="InParanoid" id="L0P918"/>
<organism evidence="2">
    <name type="scientific">Pneumocystis jirovecii</name>
    <name type="common">Human pneumocystis pneumonia agent</name>
    <dbReference type="NCBI Taxonomy" id="42068"/>
    <lineage>
        <taxon>Eukaryota</taxon>
        <taxon>Fungi</taxon>
        <taxon>Dikarya</taxon>
        <taxon>Ascomycota</taxon>
        <taxon>Taphrinomycotina</taxon>
        <taxon>Pneumocystomycetes</taxon>
        <taxon>Pneumocystaceae</taxon>
        <taxon>Pneumocystis</taxon>
    </lineage>
</organism>
<dbReference type="VEuPathDB" id="FungiDB:PNEJI1_001964"/>
<accession>L0P918</accession>
<reference evidence="1 2" key="1">
    <citation type="journal article" date="2012" name="MBio">
        <title>De novo assembly of the Pneumocystis jirovecii genome from a single bronchoalveolar lavage fluid specimen from a patient.</title>
        <authorList>
            <person name="Cisse O.H."/>
            <person name="Pagni M."/>
            <person name="Hauser P.M."/>
        </authorList>
    </citation>
    <scope>NUCLEOTIDE SEQUENCE [LARGE SCALE GENOMIC DNA]</scope>
    <source>
        <strain evidence="1 2">SE8</strain>
    </source>
</reference>
<dbReference type="EMBL" id="CAKM01000089">
    <property type="protein sequence ID" value="CCJ28589.1"/>
    <property type="molecule type" value="Genomic_DNA"/>
</dbReference>
<evidence type="ECO:0000313" key="2">
    <source>
        <dbReference type="Proteomes" id="UP000010422"/>
    </source>
</evidence>
<gene>
    <name evidence="1" type="ORF">PNEJI1_001964</name>
</gene>
<proteinExistence type="predicted"/>
<comment type="caution">
    <text evidence="1">The sequence shown here is derived from an EMBL/GenBank/DDBJ whole genome shotgun (WGS) entry which is preliminary data.</text>
</comment>
<feature type="non-terminal residue" evidence="1">
    <location>
        <position position="1"/>
    </location>
</feature>
<feature type="non-terminal residue" evidence="1">
    <location>
        <position position="131"/>
    </location>
</feature>
<protein>
    <submittedName>
        <fullName evidence="1">Uncharacterized protein</fullName>
    </submittedName>
</protein>
<dbReference type="AlphaFoldDB" id="L0P918"/>
<name>L0P918_PNEJI</name>
<sequence length="131" mass="14812">NFEITKEIVLSNKIPVFDKKLSPHLLKELILEFSTLSSVFHKLVPAYINLDKDGNDLMKQRAIEEYIQINNENKIQANSKRNLENLLDIDFDTENSSKLIGDSSESIQGTFSYNSTKSTNVDDLLGVFGSN</sequence>
<dbReference type="Proteomes" id="UP000010422">
    <property type="component" value="Unassembled WGS sequence"/>
</dbReference>
<dbReference type="STRING" id="1209962.L0P918"/>